<dbReference type="PRINTS" id="PR00723">
    <property type="entry name" value="SUBTILISIN"/>
</dbReference>
<feature type="active site" description="Charge relay system" evidence="5 6">
    <location>
        <position position="146"/>
    </location>
</feature>
<sequence>MTRETARFDRRTVLQTTAGLAGTAALAGLSGAAAAADGGPIDDALDRDSDALQEALVVFDDSSAIDHLDALALADGYLAFDVLPVAYTVLTGSQIATVADWESVRFVEANRELDYHNADARDVTDVDVVRSDLGYDGSSAHVAVVDSGLDGDHPDLDAAVHNYQWAGNPLGSPTLWTDVGPLDSDDVGHGTHCSGTIAGDGTANGEDSGMAPGVDLTVYSSGAAISILKAAAAYDHLLANHAGSVDVVSNSYGSASAADYNPDGTLETATWTAFDSGLLPVISAGNSGPSTDTLNDYAKAPHVLSVAATTDGKTVTDFSSRGRAASTDANYDRETALANLESHYADDSTATGSVGVYRNGVAAPGNQVNSTMSPADALKATASSQSVYYATISGTSMSCPVTAGIAALVVDAYRQNGHGDPAPMDVLNTIEATAYEASDGYTPANAGAGFVDADAAASRAADGTLAGFDDVTLTDP</sequence>
<reference evidence="9 10" key="1">
    <citation type="journal article" date="2019" name="Int. J. Syst. Evol. Microbiol.">
        <title>The Global Catalogue of Microorganisms (GCM) 10K type strain sequencing project: providing services to taxonomists for standard genome sequencing and annotation.</title>
        <authorList>
            <consortium name="The Broad Institute Genomics Platform"/>
            <consortium name="The Broad Institute Genome Sequencing Center for Infectious Disease"/>
            <person name="Wu L."/>
            <person name="Ma J."/>
        </authorList>
    </citation>
    <scope>NUCLEOTIDE SEQUENCE [LARGE SCALE GENOMIC DNA]</scope>
    <source>
        <strain evidence="9 10">GX26</strain>
    </source>
</reference>
<evidence type="ECO:0000256" key="5">
    <source>
        <dbReference type="PIRSR" id="PIRSR615500-1"/>
    </source>
</evidence>
<dbReference type="InterPro" id="IPR006311">
    <property type="entry name" value="TAT_signal"/>
</dbReference>
<dbReference type="SUPFAM" id="SSF52743">
    <property type="entry name" value="Subtilisin-like"/>
    <property type="match status" value="1"/>
</dbReference>
<dbReference type="InterPro" id="IPR015500">
    <property type="entry name" value="Peptidase_S8_subtilisin-rel"/>
</dbReference>
<dbReference type="InterPro" id="IPR050131">
    <property type="entry name" value="Peptidase_S8_subtilisin-like"/>
</dbReference>
<dbReference type="PANTHER" id="PTHR43806">
    <property type="entry name" value="PEPTIDASE S8"/>
    <property type="match status" value="1"/>
</dbReference>
<dbReference type="InterPro" id="IPR036852">
    <property type="entry name" value="Peptidase_S8/S53_dom_sf"/>
</dbReference>
<dbReference type="AlphaFoldDB" id="A0ABD5VDU9"/>
<keyword evidence="10" id="KW-1185">Reference proteome</keyword>
<evidence type="ECO:0000256" key="3">
    <source>
        <dbReference type="ARBA" id="ARBA00022801"/>
    </source>
</evidence>
<organism evidence="9 10">
    <name type="scientific">Halorubellus litoreus</name>
    <dbReference type="NCBI Taxonomy" id="755308"/>
    <lineage>
        <taxon>Archaea</taxon>
        <taxon>Methanobacteriati</taxon>
        <taxon>Methanobacteriota</taxon>
        <taxon>Stenosarchaea group</taxon>
        <taxon>Halobacteria</taxon>
        <taxon>Halobacteriales</taxon>
        <taxon>Halorubellaceae</taxon>
        <taxon>Halorubellus</taxon>
    </lineage>
</organism>
<dbReference type="RefSeq" id="WP_336348866.1">
    <property type="nucleotide sequence ID" value="NZ_JAZAQL010000001.1"/>
</dbReference>
<dbReference type="InterPro" id="IPR000209">
    <property type="entry name" value="Peptidase_S8/S53_dom"/>
</dbReference>
<dbReference type="InterPro" id="IPR023827">
    <property type="entry name" value="Peptidase_S8_Asp-AS"/>
</dbReference>
<dbReference type="GO" id="GO:0006508">
    <property type="term" value="P:proteolysis"/>
    <property type="evidence" value="ECO:0007669"/>
    <property type="project" value="UniProtKB-KW"/>
</dbReference>
<dbReference type="PROSITE" id="PS00137">
    <property type="entry name" value="SUBTILASE_HIS"/>
    <property type="match status" value="1"/>
</dbReference>
<dbReference type="Proteomes" id="UP001596395">
    <property type="component" value="Unassembled WGS sequence"/>
</dbReference>
<dbReference type="Gene3D" id="3.40.50.200">
    <property type="entry name" value="Peptidase S8/S53 domain"/>
    <property type="match status" value="1"/>
</dbReference>
<evidence type="ECO:0000256" key="6">
    <source>
        <dbReference type="PROSITE-ProRule" id="PRU01240"/>
    </source>
</evidence>
<protein>
    <submittedName>
        <fullName evidence="9">S8 family serine peptidase</fullName>
    </submittedName>
</protein>
<feature type="active site" description="Charge relay system" evidence="5 6">
    <location>
        <position position="396"/>
    </location>
</feature>
<accession>A0ABD5VDU9</accession>
<feature type="active site" description="Charge relay system" evidence="5 6">
    <location>
        <position position="189"/>
    </location>
</feature>
<dbReference type="PROSITE" id="PS51318">
    <property type="entry name" value="TAT"/>
    <property type="match status" value="1"/>
</dbReference>
<dbReference type="InterPro" id="IPR022398">
    <property type="entry name" value="Peptidase_S8_His-AS"/>
</dbReference>
<dbReference type="PROSITE" id="PS51892">
    <property type="entry name" value="SUBTILASE"/>
    <property type="match status" value="1"/>
</dbReference>
<feature type="domain" description="Peptidase S8/S53" evidence="8">
    <location>
        <begin position="138"/>
        <end position="446"/>
    </location>
</feature>
<evidence type="ECO:0000313" key="10">
    <source>
        <dbReference type="Proteomes" id="UP001596395"/>
    </source>
</evidence>
<keyword evidence="3 6" id="KW-0378">Hydrolase</keyword>
<dbReference type="GO" id="GO:0004252">
    <property type="term" value="F:serine-type endopeptidase activity"/>
    <property type="evidence" value="ECO:0007669"/>
    <property type="project" value="UniProtKB-UniRule"/>
</dbReference>
<dbReference type="EMBL" id="JBHSXN010000001">
    <property type="protein sequence ID" value="MFC6951858.1"/>
    <property type="molecule type" value="Genomic_DNA"/>
</dbReference>
<evidence type="ECO:0000256" key="1">
    <source>
        <dbReference type="ARBA" id="ARBA00011073"/>
    </source>
</evidence>
<proteinExistence type="inferred from homology"/>
<keyword evidence="4 6" id="KW-0720">Serine protease</keyword>
<evidence type="ECO:0000256" key="7">
    <source>
        <dbReference type="RuleBase" id="RU003355"/>
    </source>
</evidence>
<dbReference type="PANTHER" id="PTHR43806:SF65">
    <property type="entry name" value="SERINE PROTEASE APRX"/>
    <property type="match status" value="1"/>
</dbReference>
<dbReference type="Pfam" id="PF00082">
    <property type="entry name" value="Peptidase_S8"/>
    <property type="match status" value="1"/>
</dbReference>
<comment type="similarity">
    <text evidence="1 6 7">Belongs to the peptidase S8 family.</text>
</comment>
<gene>
    <name evidence="9" type="ORF">ACFQGB_03190</name>
</gene>
<name>A0ABD5VDU9_9EURY</name>
<evidence type="ECO:0000256" key="2">
    <source>
        <dbReference type="ARBA" id="ARBA00022670"/>
    </source>
</evidence>
<evidence type="ECO:0000256" key="4">
    <source>
        <dbReference type="ARBA" id="ARBA00022825"/>
    </source>
</evidence>
<dbReference type="InterPro" id="IPR023828">
    <property type="entry name" value="Peptidase_S8_Ser-AS"/>
</dbReference>
<dbReference type="PROSITE" id="PS00138">
    <property type="entry name" value="SUBTILASE_SER"/>
    <property type="match status" value="1"/>
</dbReference>
<evidence type="ECO:0000313" key="9">
    <source>
        <dbReference type="EMBL" id="MFC6951858.1"/>
    </source>
</evidence>
<evidence type="ECO:0000259" key="8">
    <source>
        <dbReference type="Pfam" id="PF00082"/>
    </source>
</evidence>
<dbReference type="PROSITE" id="PS00136">
    <property type="entry name" value="SUBTILASE_ASP"/>
    <property type="match status" value="1"/>
</dbReference>
<comment type="caution">
    <text evidence="9">The sequence shown here is derived from an EMBL/GenBank/DDBJ whole genome shotgun (WGS) entry which is preliminary data.</text>
</comment>
<keyword evidence="2 6" id="KW-0645">Protease</keyword>